<dbReference type="Pfam" id="PF00069">
    <property type="entry name" value="Pkinase"/>
    <property type="match status" value="1"/>
</dbReference>
<evidence type="ECO:0000256" key="7">
    <source>
        <dbReference type="SAM" id="MobiDB-lite"/>
    </source>
</evidence>
<gene>
    <name evidence="10" type="ORF">Afe05nite_65750</name>
</gene>
<accession>A0A919J6F7</accession>
<reference evidence="10" key="1">
    <citation type="submission" date="2021-01" db="EMBL/GenBank/DDBJ databases">
        <title>Whole genome shotgun sequence of Actinoplanes ferrugineus NBRC 15555.</title>
        <authorList>
            <person name="Komaki H."/>
            <person name="Tamura T."/>
        </authorList>
    </citation>
    <scope>NUCLEOTIDE SEQUENCE</scope>
    <source>
        <strain evidence="10">NBRC 15555</strain>
    </source>
</reference>
<dbReference type="GO" id="GO:0004674">
    <property type="term" value="F:protein serine/threonine kinase activity"/>
    <property type="evidence" value="ECO:0007669"/>
    <property type="project" value="UniProtKB-KW"/>
</dbReference>
<organism evidence="10 11">
    <name type="scientific">Paractinoplanes ferrugineus</name>
    <dbReference type="NCBI Taxonomy" id="113564"/>
    <lineage>
        <taxon>Bacteria</taxon>
        <taxon>Bacillati</taxon>
        <taxon>Actinomycetota</taxon>
        <taxon>Actinomycetes</taxon>
        <taxon>Micromonosporales</taxon>
        <taxon>Micromonosporaceae</taxon>
        <taxon>Paractinoplanes</taxon>
    </lineage>
</organism>
<keyword evidence="2" id="KW-0723">Serine/threonine-protein kinase</keyword>
<evidence type="ECO:0000259" key="9">
    <source>
        <dbReference type="PROSITE" id="PS50011"/>
    </source>
</evidence>
<evidence type="ECO:0000256" key="6">
    <source>
        <dbReference type="ARBA" id="ARBA00022840"/>
    </source>
</evidence>
<evidence type="ECO:0000256" key="4">
    <source>
        <dbReference type="ARBA" id="ARBA00022741"/>
    </source>
</evidence>
<keyword evidence="5" id="KW-0418">Kinase</keyword>
<dbReference type="InterPro" id="IPR008271">
    <property type="entry name" value="Ser/Thr_kinase_AS"/>
</dbReference>
<dbReference type="SUPFAM" id="SSF56112">
    <property type="entry name" value="Protein kinase-like (PK-like)"/>
    <property type="match status" value="1"/>
</dbReference>
<dbReference type="PANTHER" id="PTHR43289:SF6">
    <property type="entry name" value="SERINE_THREONINE-PROTEIN KINASE NEKL-3"/>
    <property type="match status" value="1"/>
</dbReference>
<keyword evidence="8" id="KW-0812">Transmembrane</keyword>
<evidence type="ECO:0000256" key="5">
    <source>
        <dbReference type="ARBA" id="ARBA00022777"/>
    </source>
</evidence>
<keyword evidence="6" id="KW-0067">ATP-binding</keyword>
<evidence type="ECO:0000256" key="3">
    <source>
        <dbReference type="ARBA" id="ARBA00022679"/>
    </source>
</evidence>
<dbReference type="PROSITE" id="PS00108">
    <property type="entry name" value="PROTEIN_KINASE_ST"/>
    <property type="match status" value="1"/>
</dbReference>
<feature type="domain" description="Protein kinase" evidence="9">
    <location>
        <begin position="12"/>
        <end position="266"/>
    </location>
</feature>
<dbReference type="CDD" id="cd14014">
    <property type="entry name" value="STKc_PknB_like"/>
    <property type="match status" value="1"/>
</dbReference>
<evidence type="ECO:0000313" key="10">
    <source>
        <dbReference type="EMBL" id="GIE14735.1"/>
    </source>
</evidence>
<protein>
    <recommendedName>
        <fullName evidence="1">non-specific serine/threonine protein kinase</fullName>
        <ecNumber evidence="1">2.7.11.1</ecNumber>
    </recommendedName>
</protein>
<dbReference type="PROSITE" id="PS50011">
    <property type="entry name" value="PROTEIN_KINASE_DOM"/>
    <property type="match status" value="1"/>
</dbReference>
<dbReference type="SMART" id="SM00220">
    <property type="entry name" value="S_TKc"/>
    <property type="match status" value="1"/>
</dbReference>
<dbReference type="Gene3D" id="3.30.200.20">
    <property type="entry name" value="Phosphorylase Kinase, domain 1"/>
    <property type="match status" value="1"/>
</dbReference>
<dbReference type="Proteomes" id="UP000598174">
    <property type="component" value="Unassembled WGS sequence"/>
</dbReference>
<comment type="caution">
    <text evidence="10">The sequence shown here is derived from an EMBL/GenBank/DDBJ whole genome shotgun (WGS) entry which is preliminary data.</text>
</comment>
<proteinExistence type="predicted"/>
<evidence type="ECO:0000313" key="11">
    <source>
        <dbReference type="Proteomes" id="UP000598174"/>
    </source>
</evidence>
<dbReference type="EC" id="2.7.11.1" evidence="1"/>
<sequence length="475" mass="50599">MVTVGQLVAGRYRVLHPLADGGMSRVWLARDELEDSPVALKKCTLPAGLTPDEEDVFRVWTAREARSFTLVDHPNVVRTLDVLHDDDAPWIVLEFVPSHSLQQVLDESGPLPPARVAGIGLAVLEGLLAVRRAGLLHLDVKPSNVLIATDGRVMLSDFGPAVTSEGVRALAGIVLGSPEYLAPERLLDGIALPESDLWSLGATLYHAVQGRPPFVRATTAETLQAVSELTPEPPARAGPLTEVIVALLSRNPADRPEPPMVEHALRAVTGQPAGRPELPPAKAPARADDKPGRGRRRLAMIAALVGVLGVLVAVVALLHPDDEAGIPASAASAAPPGGWYWYSSPGGSRVMLPNELAASGDVTAGGRLDQPQLDIEAGDLGGRTLLGTLAEAESAIRAAGGYRRFRLSANPDGTADWEYQYSNSLLGGELHGIQRILLANGKFYRIRWEVPVATWAVELPRFHTIVESFQPPPGS</sequence>
<name>A0A919J6F7_9ACTN</name>
<dbReference type="InterPro" id="IPR000719">
    <property type="entry name" value="Prot_kinase_dom"/>
</dbReference>
<keyword evidence="4" id="KW-0547">Nucleotide-binding</keyword>
<dbReference type="RefSeq" id="WP_203821124.1">
    <property type="nucleotide sequence ID" value="NZ_BAAABP010000017.1"/>
</dbReference>
<keyword evidence="3" id="KW-0808">Transferase</keyword>
<evidence type="ECO:0000256" key="8">
    <source>
        <dbReference type="SAM" id="Phobius"/>
    </source>
</evidence>
<dbReference type="EMBL" id="BOMM01000057">
    <property type="protein sequence ID" value="GIE14735.1"/>
    <property type="molecule type" value="Genomic_DNA"/>
</dbReference>
<keyword evidence="8" id="KW-0472">Membrane</keyword>
<evidence type="ECO:0000256" key="2">
    <source>
        <dbReference type="ARBA" id="ARBA00022527"/>
    </source>
</evidence>
<evidence type="ECO:0000256" key="1">
    <source>
        <dbReference type="ARBA" id="ARBA00012513"/>
    </source>
</evidence>
<dbReference type="AlphaFoldDB" id="A0A919J6F7"/>
<feature type="transmembrane region" description="Helical" evidence="8">
    <location>
        <begin position="298"/>
        <end position="318"/>
    </location>
</feature>
<dbReference type="InterPro" id="IPR011009">
    <property type="entry name" value="Kinase-like_dom_sf"/>
</dbReference>
<keyword evidence="8" id="KW-1133">Transmembrane helix</keyword>
<dbReference type="Gene3D" id="1.10.510.10">
    <property type="entry name" value="Transferase(Phosphotransferase) domain 1"/>
    <property type="match status" value="1"/>
</dbReference>
<feature type="region of interest" description="Disordered" evidence="7">
    <location>
        <begin position="271"/>
        <end position="292"/>
    </location>
</feature>
<keyword evidence="11" id="KW-1185">Reference proteome</keyword>
<dbReference type="GO" id="GO:0005524">
    <property type="term" value="F:ATP binding"/>
    <property type="evidence" value="ECO:0007669"/>
    <property type="project" value="UniProtKB-KW"/>
</dbReference>
<dbReference type="PANTHER" id="PTHR43289">
    <property type="entry name" value="MITOGEN-ACTIVATED PROTEIN KINASE KINASE KINASE 20-RELATED"/>
    <property type="match status" value="1"/>
</dbReference>